<dbReference type="GO" id="GO:2000641">
    <property type="term" value="P:regulation of early endosome to late endosome transport"/>
    <property type="evidence" value="ECO:0007669"/>
    <property type="project" value="InterPro"/>
</dbReference>
<feature type="non-terminal residue" evidence="1">
    <location>
        <position position="527"/>
    </location>
</feature>
<accession>A0A3P7HM04</accession>
<keyword evidence="2" id="KW-1185">Reference proteome</keyword>
<dbReference type="GO" id="GO:0006898">
    <property type="term" value="P:receptor-mediated endocytosis"/>
    <property type="evidence" value="ECO:0007669"/>
    <property type="project" value="TreeGrafter"/>
</dbReference>
<organism evidence="1 2">
    <name type="scientific">Hydatigena taeniaeformis</name>
    <name type="common">Feline tapeworm</name>
    <name type="synonym">Taenia taeniaeformis</name>
    <dbReference type="NCBI Taxonomy" id="6205"/>
    <lineage>
        <taxon>Eukaryota</taxon>
        <taxon>Metazoa</taxon>
        <taxon>Spiralia</taxon>
        <taxon>Lophotrochozoa</taxon>
        <taxon>Platyhelminthes</taxon>
        <taxon>Cestoda</taxon>
        <taxon>Eucestoda</taxon>
        <taxon>Cyclophyllidea</taxon>
        <taxon>Taeniidae</taxon>
        <taxon>Hydatigera</taxon>
    </lineage>
</organism>
<proteinExistence type="predicted"/>
<dbReference type="EMBL" id="UYWX01022189">
    <property type="protein sequence ID" value="VDM35732.1"/>
    <property type="molecule type" value="Genomic_DNA"/>
</dbReference>
<gene>
    <name evidence="1" type="ORF">TTAC_LOCUS10752</name>
</gene>
<protein>
    <submittedName>
        <fullName evidence="1">Uncharacterized protein</fullName>
    </submittedName>
</protein>
<dbReference type="PANTHER" id="PTHR36983:SF2">
    <property type="entry name" value="DNAJ HOMOLOG SUBFAMILY C MEMBER 13"/>
    <property type="match status" value="1"/>
</dbReference>
<reference evidence="1 2" key="1">
    <citation type="submission" date="2018-11" db="EMBL/GenBank/DDBJ databases">
        <authorList>
            <consortium name="Pathogen Informatics"/>
        </authorList>
    </citation>
    <scope>NUCLEOTIDE SEQUENCE [LARGE SCALE GENOMIC DNA]</scope>
</reference>
<dbReference type="SUPFAM" id="SSF48371">
    <property type="entry name" value="ARM repeat"/>
    <property type="match status" value="1"/>
</dbReference>
<dbReference type="Proteomes" id="UP000274429">
    <property type="component" value="Unassembled WGS sequence"/>
</dbReference>
<dbReference type="GO" id="GO:0007032">
    <property type="term" value="P:endosome organization"/>
    <property type="evidence" value="ECO:0007669"/>
    <property type="project" value="InterPro"/>
</dbReference>
<dbReference type="GO" id="GO:0010008">
    <property type="term" value="C:endosome membrane"/>
    <property type="evidence" value="ECO:0007669"/>
    <property type="project" value="TreeGrafter"/>
</dbReference>
<evidence type="ECO:0000313" key="2">
    <source>
        <dbReference type="Proteomes" id="UP000274429"/>
    </source>
</evidence>
<dbReference type="InterPro" id="IPR044978">
    <property type="entry name" value="GRV2/DNAJC13"/>
</dbReference>
<sequence>MEESGVEASSGTNKQVSVHVLDTSDAMSGQFSVHSVLSLQITLNQLALLCLWALARLLNGLASNESRCKEASPTSTSVEFTLNRLLTPHITRKLLDLAQTTKAPEPVANIGILLASPFLLPTSDSGRTLRQLAKLLTTNSATPCFIWDNQCRAQLSGFLDEQVSHLVKRGEVDLDAVKTFEHKTFQGELLVGEIFVRIFNKQPTFPLDNPKSFVIDLLNYLKVELALLPKTSDGLPTTTRRVAHLESALEALCNVVRSYTGVELQCIGHFGILFGILELNGYTDLKLRSIEVLHTVAKNSECLNDIYASNLLVIAVILFRALPIAHLPLLDFFAHVVSLNSLLKELVYAGGLIYLLEAIATSEVPEVRRGSAELLSRCLANPQLGRRIQALLGQFLPSIFPETIRGSPEQFVTLYDSDHFNPELIWNQDCREHLIEAITDMCNRFNRQQEKNHALKWSLPDAYAVSYASAITAALRAHKLIDREGVETGGFPSDSLEVVCVGGVYLQLYVSQAAGRWMLRQPEAFLE</sequence>
<dbReference type="AlphaFoldDB" id="A0A3P7HM04"/>
<dbReference type="PANTHER" id="PTHR36983">
    <property type="entry name" value="DNAJ HOMOLOG SUBFAMILY C MEMBER 13"/>
    <property type="match status" value="1"/>
</dbReference>
<evidence type="ECO:0000313" key="1">
    <source>
        <dbReference type="EMBL" id="VDM35732.1"/>
    </source>
</evidence>
<dbReference type="InterPro" id="IPR016024">
    <property type="entry name" value="ARM-type_fold"/>
</dbReference>
<dbReference type="OrthoDB" id="6280998at2759"/>
<name>A0A3P7HM04_HYDTA</name>